<dbReference type="InterPro" id="IPR016167">
    <property type="entry name" value="FAD-bd_PCMH_sub1"/>
</dbReference>
<evidence type="ECO:0000256" key="5">
    <source>
        <dbReference type="ARBA" id="ARBA00023002"/>
    </source>
</evidence>
<name>A0ABP1D367_9APHY</name>
<dbReference type="InterPro" id="IPR006094">
    <property type="entry name" value="Oxid_FAD_bind_N"/>
</dbReference>
<gene>
    <name evidence="7" type="ORF">GFSPODELE1_LOCUS3983</name>
</gene>
<dbReference type="Proteomes" id="UP001497453">
    <property type="component" value="Chromosome 2"/>
</dbReference>
<evidence type="ECO:0000256" key="4">
    <source>
        <dbReference type="ARBA" id="ARBA00022827"/>
    </source>
</evidence>
<sequence>MTDFASLKKQFKGDLVTPSDPGYEEAIDRWAHNAARRAKVVAFVKDPQDVSLAIKYAKANALPIAIRGGGHSAAGTSSSEDGLVIDLSRYINGVTVDAEKRLAYIGGGAVWKTVDHAAIQHGLATVGGTVNHTGVGGLALGGGYGWLSAQHGLVIDNLVQATVVPADGSVLTANSSENSDLFWAIRGGGCNFGVVTKFVLKLFPQRRSVFAGQIAFTPDKLEQVGAALDKWWPNAGSSGKACLTGVMTRGPDGNPCIVISFFYNGSEAEGREHYKDLYDIGPVADTAKEIPYEEVNAMQNALTVPGFNYYMKGVLLSDTPSKDLRREVFDRALSLSKEDLNVAIIPEFVPHDKINSVPADATPYRRNLRGNTLILIQWKEHTPEKGKAARAAAHELAGLMPKGEGYGNYAGTDDAASSKIGVAPAEKSQELFGQRYPRLQAIKKKYDPEMIFHKWFLIVPA</sequence>
<dbReference type="PROSITE" id="PS51387">
    <property type="entry name" value="FAD_PCMH"/>
    <property type="match status" value="1"/>
</dbReference>
<proteinExistence type="inferred from homology"/>
<protein>
    <recommendedName>
        <fullName evidence="6">FAD-binding PCMH-type domain-containing protein</fullName>
    </recommendedName>
</protein>
<dbReference type="Pfam" id="PF01565">
    <property type="entry name" value="FAD_binding_4"/>
    <property type="match status" value="1"/>
</dbReference>
<keyword evidence="5" id="KW-0560">Oxidoreductase</keyword>
<dbReference type="InterPro" id="IPR036318">
    <property type="entry name" value="FAD-bd_PCMH-like_sf"/>
</dbReference>
<dbReference type="PANTHER" id="PTHR42973:SF39">
    <property type="entry name" value="FAD-BINDING PCMH-TYPE DOMAIN-CONTAINING PROTEIN"/>
    <property type="match status" value="1"/>
</dbReference>
<accession>A0ABP1D367</accession>
<dbReference type="Gene3D" id="3.40.462.20">
    <property type="match status" value="1"/>
</dbReference>
<evidence type="ECO:0000256" key="3">
    <source>
        <dbReference type="ARBA" id="ARBA00022630"/>
    </source>
</evidence>
<dbReference type="Gene3D" id="3.30.43.10">
    <property type="entry name" value="Uridine Diphospho-n-acetylenolpyruvylglucosamine Reductase, domain 2"/>
    <property type="match status" value="1"/>
</dbReference>
<comment type="similarity">
    <text evidence="2">Belongs to the oxygen-dependent FAD-linked oxidoreductase family.</text>
</comment>
<dbReference type="EMBL" id="OZ037945">
    <property type="protein sequence ID" value="CAL1702306.1"/>
    <property type="molecule type" value="Genomic_DNA"/>
</dbReference>
<dbReference type="PANTHER" id="PTHR42973">
    <property type="entry name" value="BINDING OXIDOREDUCTASE, PUTATIVE (AFU_ORTHOLOGUE AFUA_1G17690)-RELATED"/>
    <property type="match status" value="1"/>
</dbReference>
<dbReference type="Gene3D" id="3.30.465.10">
    <property type="match status" value="1"/>
</dbReference>
<evidence type="ECO:0000256" key="2">
    <source>
        <dbReference type="ARBA" id="ARBA00005466"/>
    </source>
</evidence>
<dbReference type="InterPro" id="IPR016169">
    <property type="entry name" value="FAD-bd_PCMH_sub2"/>
</dbReference>
<keyword evidence="4" id="KW-0274">FAD</keyword>
<dbReference type="Pfam" id="PF08031">
    <property type="entry name" value="BBE"/>
    <property type="match status" value="1"/>
</dbReference>
<dbReference type="SUPFAM" id="SSF56176">
    <property type="entry name" value="FAD-binding/transporter-associated domain-like"/>
    <property type="match status" value="1"/>
</dbReference>
<dbReference type="InterPro" id="IPR012951">
    <property type="entry name" value="BBE"/>
</dbReference>
<organism evidence="7 8">
    <name type="scientific">Somion occarium</name>
    <dbReference type="NCBI Taxonomy" id="3059160"/>
    <lineage>
        <taxon>Eukaryota</taxon>
        <taxon>Fungi</taxon>
        <taxon>Dikarya</taxon>
        <taxon>Basidiomycota</taxon>
        <taxon>Agaricomycotina</taxon>
        <taxon>Agaricomycetes</taxon>
        <taxon>Polyporales</taxon>
        <taxon>Cerrenaceae</taxon>
        <taxon>Somion</taxon>
    </lineage>
</organism>
<evidence type="ECO:0000313" key="7">
    <source>
        <dbReference type="EMBL" id="CAL1702306.1"/>
    </source>
</evidence>
<evidence type="ECO:0000259" key="6">
    <source>
        <dbReference type="PROSITE" id="PS51387"/>
    </source>
</evidence>
<feature type="domain" description="FAD-binding PCMH-type" evidence="6">
    <location>
        <begin position="33"/>
        <end position="205"/>
    </location>
</feature>
<dbReference type="InterPro" id="IPR050416">
    <property type="entry name" value="FAD-linked_Oxidoreductase"/>
</dbReference>
<comment type="cofactor">
    <cofactor evidence="1">
        <name>FAD</name>
        <dbReference type="ChEBI" id="CHEBI:57692"/>
    </cofactor>
</comment>
<evidence type="ECO:0000256" key="1">
    <source>
        <dbReference type="ARBA" id="ARBA00001974"/>
    </source>
</evidence>
<keyword evidence="8" id="KW-1185">Reference proteome</keyword>
<evidence type="ECO:0000313" key="8">
    <source>
        <dbReference type="Proteomes" id="UP001497453"/>
    </source>
</evidence>
<reference evidence="8" key="1">
    <citation type="submission" date="2024-04" db="EMBL/GenBank/DDBJ databases">
        <authorList>
            <person name="Shaw F."/>
            <person name="Minotto A."/>
        </authorList>
    </citation>
    <scope>NUCLEOTIDE SEQUENCE [LARGE SCALE GENOMIC DNA]</scope>
</reference>
<dbReference type="InterPro" id="IPR016166">
    <property type="entry name" value="FAD-bd_PCMH"/>
</dbReference>
<keyword evidence="3" id="KW-0285">Flavoprotein</keyword>